<evidence type="ECO:0000313" key="3">
    <source>
        <dbReference type="Proteomes" id="UP000565711"/>
    </source>
</evidence>
<comment type="caution">
    <text evidence="2">The sequence shown here is derived from an EMBL/GenBank/DDBJ whole genome shotgun (WGS) entry which is preliminary data.</text>
</comment>
<dbReference type="RefSeq" id="WP_067878790.1">
    <property type="nucleotide sequence ID" value="NZ_JAAXOP010000012.1"/>
</dbReference>
<proteinExistence type="inferred from homology"/>
<gene>
    <name evidence="2" type="ORF">HGA08_19910</name>
</gene>
<reference evidence="2 3" key="1">
    <citation type="submission" date="2020-04" db="EMBL/GenBank/DDBJ databases">
        <title>MicrobeNet Type strains.</title>
        <authorList>
            <person name="Nicholson A.C."/>
        </authorList>
    </citation>
    <scope>NUCLEOTIDE SEQUENCE [LARGE SCALE GENOMIC DNA]</scope>
    <source>
        <strain evidence="2 3">JCM 12354</strain>
    </source>
</reference>
<dbReference type="PANTHER" id="PTHR43802:SF1">
    <property type="entry name" value="IP11341P-RELATED"/>
    <property type="match status" value="1"/>
</dbReference>
<name>A0A846XZ47_9NOCA</name>
<evidence type="ECO:0000313" key="2">
    <source>
        <dbReference type="EMBL" id="NKY52476.1"/>
    </source>
</evidence>
<dbReference type="InterPro" id="IPR014748">
    <property type="entry name" value="Enoyl-CoA_hydra_C"/>
</dbReference>
<evidence type="ECO:0000256" key="1">
    <source>
        <dbReference type="ARBA" id="ARBA00005254"/>
    </source>
</evidence>
<dbReference type="PANTHER" id="PTHR43802">
    <property type="entry name" value="ENOYL-COA HYDRATASE"/>
    <property type="match status" value="1"/>
</dbReference>
<dbReference type="EMBL" id="JAAXOP010000012">
    <property type="protein sequence ID" value="NKY52476.1"/>
    <property type="molecule type" value="Genomic_DNA"/>
</dbReference>
<protein>
    <submittedName>
        <fullName evidence="2">Crotonase</fullName>
    </submittedName>
</protein>
<dbReference type="InterPro" id="IPR029045">
    <property type="entry name" value="ClpP/crotonase-like_dom_sf"/>
</dbReference>
<comment type="similarity">
    <text evidence="1">Belongs to the enoyl-CoA hydratase/isomerase family.</text>
</comment>
<keyword evidence="3" id="KW-1185">Reference proteome</keyword>
<organism evidence="2 3">
    <name type="scientific">Nocardia vermiculata</name>
    <dbReference type="NCBI Taxonomy" id="257274"/>
    <lineage>
        <taxon>Bacteria</taxon>
        <taxon>Bacillati</taxon>
        <taxon>Actinomycetota</taxon>
        <taxon>Actinomycetes</taxon>
        <taxon>Mycobacteriales</taxon>
        <taxon>Nocardiaceae</taxon>
        <taxon>Nocardia</taxon>
    </lineage>
</organism>
<dbReference type="Proteomes" id="UP000565711">
    <property type="component" value="Unassembled WGS sequence"/>
</dbReference>
<dbReference type="CDD" id="cd06558">
    <property type="entry name" value="crotonase-like"/>
    <property type="match status" value="1"/>
</dbReference>
<dbReference type="SUPFAM" id="SSF52096">
    <property type="entry name" value="ClpP/crotonase"/>
    <property type="match status" value="1"/>
</dbReference>
<dbReference type="InterPro" id="IPR001753">
    <property type="entry name" value="Enoyl-CoA_hydra/iso"/>
</dbReference>
<accession>A0A846XZ47</accession>
<dbReference type="Gene3D" id="1.10.12.10">
    <property type="entry name" value="Lyase 2-enoyl-coa Hydratase, Chain A, domain 2"/>
    <property type="match status" value="1"/>
</dbReference>
<sequence length="263" mass="28169">MSPDLTVDIDDGVAVLTLSRPQHRNAYTADMGRLLSAAYRDCDARDDIRAIVLTGAGDCFCVGADLSVGSEPFDATGADFTASPIDPPAFELSTPVIAAVNGHAIGIGLTIALQADFRILAADSKYAVPQVRRGVVPDCMSHWTLIHLAGVAAATEVLLTGRTFTAREALELKIATRIADNGAVLDEAMTLARDFAENVAPTSAALTKRLLWDTTIRGYTPRQVAERETEMHHQVMGSPDAAEGVAAFRERRRPRWTGAPARD</sequence>
<dbReference type="Pfam" id="PF00378">
    <property type="entry name" value="ECH_1"/>
    <property type="match status" value="1"/>
</dbReference>
<dbReference type="AlphaFoldDB" id="A0A846XZ47"/>
<dbReference type="GO" id="GO:0003824">
    <property type="term" value="F:catalytic activity"/>
    <property type="evidence" value="ECO:0007669"/>
    <property type="project" value="UniProtKB-ARBA"/>
</dbReference>
<dbReference type="Gene3D" id="3.90.226.10">
    <property type="entry name" value="2-enoyl-CoA Hydratase, Chain A, domain 1"/>
    <property type="match status" value="1"/>
</dbReference>